<accession>A0ABM8FAG2</accession>
<reference evidence="3 4" key="1">
    <citation type="submission" date="2023-01" db="EMBL/GenBank/DDBJ databases">
        <title>Complete genome sequence of Marinomonas pontica strain 200518_36.</title>
        <authorList>
            <person name="Ueki S."/>
            <person name="Gajardo G."/>
            <person name="Maruyama F."/>
        </authorList>
    </citation>
    <scope>NUCLEOTIDE SEQUENCE [LARGE SCALE GENOMIC DNA]</scope>
    <source>
        <strain evidence="3 4">200518_36</strain>
    </source>
</reference>
<feature type="signal peptide" evidence="2">
    <location>
        <begin position="1"/>
        <end position="19"/>
    </location>
</feature>
<gene>
    <name evidence="3" type="ORF">MACH16_07760</name>
</gene>
<keyword evidence="4" id="KW-1185">Reference proteome</keyword>
<evidence type="ECO:0000313" key="3">
    <source>
        <dbReference type="EMBL" id="BDX02028.1"/>
    </source>
</evidence>
<name>A0ABM8FAG2_9GAMM</name>
<sequence length="522" mass="55747">MNKFLATLCISIASSSAVASMAIYQPIGSSTVLGGYGNRHALSTSLSNPAAAYLMANLQGFRVNFLGPLSIGLEAGAGPDLGDRVDALEATVDGDFPSGLDTIEADAEAVALDAIYNSTETYADAYVAGGGSVSLQDYNGVNYRLPDDSSAALNAAIAQAEADATAATDEFVVDKVAEVKAEIEDLINQTNSLLDEVGETTFVKFSTSVQAPFLPLIYKTRRRGVFMIDASASIVGRASILADNLTVTGLDDLDSITSVEDLAAFDIDGLDYSSDMSVYMKRASDYHFSIGYSEMVSRTESSAVIYGGRLNFHKLSLDRKLTVLTEDGDSSVSYGDYFLSRDVVEENIGLDLGVILASKYYQMGATISNINEPEFDYIPLGDCAGLSGTDLNTCNAAIRLADKGYLSLKESYKMKAQMTLDFALKSKDQAFSLATSFDANSIKDPLGDKYQWATASISFFSPTALFPGIRAGYRKNMVGSELSYITAGVTIGRRLDIDIAYAAENDQGASGTYFSIGYGFMF</sequence>
<evidence type="ECO:0000313" key="4">
    <source>
        <dbReference type="Proteomes" id="UP001307608"/>
    </source>
</evidence>
<protein>
    <recommendedName>
        <fullName evidence="5">Conjugal transfer protein TraF</fullName>
    </recommendedName>
</protein>
<proteinExistence type="predicted"/>
<dbReference type="EMBL" id="AP027271">
    <property type="protein sequence ID" value="BDX02028.1"/>
    <property type="molecule type" value="Genomic_DNA"/>
</dbReference>
<keyword evidence="2" id="KW-0732">Signal</keyword>
<feature type="chain" id="PRO_5046254238" description="Conjugal transfer protein TraF" evidence="2">
    <location>
        <begin position="20"/>
        <end position="522"/>
    </location>
</feature>
<evidence type="ECO:0000256" key="1">
    <source>
        <dbReference type="SAM" id="Coils"/>
    </source>
</evidence>
<feature type="coiled-coil region" evidence="1">
    <location>
        <begin position="150"/>
        <end position="196"/>
    </location>
</feature>
<evidence type="ECO:0008006" key="5">
    <source>
        <dbReference type="Google" id="ProtNLM"/>
    </source>
</evidence>
<dbReference type="Pfam" id="PF13729">
    <property type="entry name" value="TraF_2"/>
    <property type="match status" value="1"/>
</dbReference>
<dbReference type="Proteomes" id="UP001307608">
    <property type="component" value="Chromosome"/>
</dbReference>
<organism evidence="3 4">
    <name type="scientific">Marinomonas pontica</name>
    <dbReference type="NCBI Taxonomy" id="264739"/>
    <lineage>
        <taxon>Bacteria</taxon>
        <taxon>Pseudomonadati</taxon>
        <taxon>Pseudomonadota</taxon>
        <taxon>Gammaproteobacteria</taxon>
        <taxon>Oceanospirillales</taxon>
        <taxon>Oceanospirillaceae</taxon>
        <taxon>Marinomonas</taxon>
    </lineage>
</organism>
<keyword evidence="1" id="KW-0175">Coiled coil</keyword>
<dbReference type="InterPro" id="IPR032811">
    <property type="entry name" value="Put_conjugal_transfer"/>
</dbReference>
<dbReference type="RefSeq" id="WP_338265555.1">
    <property type="nucleotide sequence ID" value="NZ_AP027271.1"/>
</dbReference>
<evidence type="ECO:0000256" key="2">
    <source>
        <dbReference type="SAM" id="SignalP"/>
    </source>
</evidence>